<dbReference type="InterPro" id="IPR022409">
    <property type="entry name" value="PKD/Chitinase_dom"/>
</dbReference>
<dbReference type="InterPro" id="IPR013320">
    <property type="entry name" value="ConA-like_dom_sf"/>
</dbReference>
<dbReference type="Gene3D" id="2.60.40.10">
    <property type="entry name" value="Immunoglobulins"/>
    <property type="match status" value="1"/>
</dbReference>
<dbReference type="SUPFAM" id="SSF49299">
    <property type="entry name" value="PKD domain"/>
    <property type="match status" value="1"/>
</dbReference>
<dbReference type="InterPro" id="IPR006558">
    <property type="entry name" value="LamG-like"/>
</dbReference>
<reference evidence="5 6" key="1">
    <citation type="journal article" date="2022" name="Mar. Drugs">
        <title>Bioassay-Guided Fractionation Leads to the Detection of Cholic Acid Generated by the Rare Thalassomonas sp.</title>
        <authorList>
            <person name="Pheiffer F."/>
            <person name="Schneider Y.K."/>
            <person name="Hansen E.H."/>
            <person name="Andersen J.H."/>
            <person name="Isaksson J."/>
            <person name="Busche T."/>
            <person name="R C."/>
            <person name="Kalinowski J."/>
            <person name="Zyl L.V."/>
            <person name="Trindade M."/>
        </authorList>
    </citation>
    <scope>NUCLEOTIDE SEQUENCE [LARGE SCALE GENOMIC DNA]</scope>
    <source>
        <strain evidence="5 6">A5K-61T</strain>
    </source>
</reference>
<feature type="signal peptide" evidence="3">
    <location>
        <begin position="1"/>
        <end position="27"/>
    </location>
</feature>
<sequence>MKFGINPFVALTLLSWFLFSNTPVAYAAHIESVALISSRVSGPAPLAVHFDASEVILNGRPLDAIREVNYSWDFGDEKGQRWRTNQQAKNSDSGFVAGHLFETPGHYQVSVEITSKNGAFEPLVKSVVIEVGDADEIYAGENTVCFSMAGDFTACPENAQQVRLIPGSDIAGLLSEGKFRGSMQKQQRLWNPYKEYALEYEHNSTFEYLDYQQQWDCRLEAEAHKELLISAQQIAPFINSNKRLLFHRGESFTFYDSLYLSNFNGGRLGAFGACSVNSQGRCDNAPVLQMLAAERYSDLLILADGSTDIAVSDLAMTQVCADASRAINLYGSVNRVTFNKLEIEKFDTAVIGRTYGQRVPHDVIGIFNSKFEKLGAGNAEVYDPEDLTCESPAVPDWHNGDKKTALDESDWALRWQDYQARVLASLANPRCKSGGNIAYLPAHRHMILGSEMQDAATRRAEHVLRMPLAFKSVIAHNIFAQPSPNKHALKLHNQGDCLVLNDCDVNPVQSAENYPTAWVLIRENLFKADTDIVVNLGPGTSKVGEQVSHILFAGNRVEAGGSQNQFALVLSGHDSIVENNLLVQKYPTTSWVGVSVAKGRNEPEHAGNNRVNNNRAEVNGSLALVRLGEDSDGAVVSNNQVCAPGQVNFVDVIVPDVAYQAENNLADCSGLSFEPDNGGGSSGADGVDGHHFTAPLFHLNFDNGANPAMDVMAKVSAEAKGNIDLVAGVVGRAAAFDELSDEILIPDPMANIDNTGQFSLMFWLKASDFGSGGEAFGRPRLNRQGDVSLTLGEEGEVLFYLNAKHINPGIRLPQQEWSHLALTFDRAQRLAKVYLNGEERYQYHFPDSTEFFFNTSQEFRLGVGQWRSASSYFSGLLDEFKFYQQSLSADEIGQEFQAESPF</sequence>
<evidence type="ECO:0000259" key="4">
    <source>
        <dbReference type="PROSITE" id="PS50093"/>
    </source>
</evidence>
<evidence type="ECO:0000313" key="5">
    <source>
        <dbReference type="EMBL" id="WDE11305.1"/>
    </source>
</evidence>
<name>A0ABY7VE87_9GAMM</name>
<dbReference type="RefSeq" id="WP_274051456.1">
    <property type="nucleotide sequence ID" value="NZ_CP059693.1"/>
</dbReference>
<dbReference type="InterPro" id="IPR013783">
    <property type="entry name" value="Ig-like_fold"/>
</dbReference>
<proteinExistence type="predicted"/>
<protein>
    <submittedName>
        <fullName evidence="5">PKD domain-containing protein</fullName>
    </submittedName>
</protein>
<dbReference type="Proteomes" id="UP001215231">
    <property type="component" value="Chromosome"/>
</dbReference>
<dbReference type="Pfam" id="PF00801">
    <property type="entry name" value="PKD"/>
    <property type="match status" value="1"/>
</dbReference>
<dbReference type="EMBL" id="CP059693">
    <property type="protein sequence ID" value="WDE11305.1"/>
    <property type="molecule type" value="Genomic_DNA"/>
</dbReference>
<dbReference type="InterPro" id="IPR000601">
    <property type="entry name" value="PKD_dom"/>
</dbReference>
<feature type="chain" id="PRO_5045583805" evidence="3">
    <location>
        <begin position="28"/>
        <end position="902"/>
    </location>
</feature>
<evidence type="ECO:0000256" key="2">
    <source>
        <dbReference type="ARBA" id="ARBA00023157"/>
    </source>
</evidence>
<organism evidence="5 6">
    <name type="scientific">Thalassomonas haliotis</name>
    <dbReference type="NCBI Taxonomy" id="485448"/>
    <lineage>
        <taxon>Bacteria</taxon>
        <taxon>Pseudomonadati</taxon>
        <taxon>Pseudomonadota</taxon>
        <taxon>Gammaproteobacteria</taxon>
        <taxon>Alteromonadales</taxon>
        <taxon>Colwelliaceae</taxon>
        <taxon>Thalassomonas</taxon>
    </lineage>
</organism>
<evidence type="ECO:0000256" key="1">
    <source>
        <dbReference type="ARBA" id="ARBA00022729"/>
    </source>
</evidence>
<dbReference type="Gene3D" id="2.60.120.200">
    <property type="match status" value="1"/>
</dbReference>
<accession>A0ABY7VE87</accession>
<dbReference type="CDD" id="cd00146">
    <property type="entry name" value="PKD"/>
    <property type="match status" value="1"/>
</dbReference>
<keyword evidence="2" id="KW-1015">Disulfide bond</keyword>
<dbReference type="SMART" id="SM00089">
    <property type="entry name" value="PKD"/>
    <property type="match status" value="1"/>
</dbReference>
<dbReference type="SUPFAM" id="SSF49899">
    <property type="entry name" value="Concanavalin A-like lectins/glucanases"/>
    <property type="match status" value="1"/>
</dbReference>
<dbReference type="PROSITE" id="PS50093">
    <property type="entry name" value="PKD"/>
    <property type="match status" value="1"/>
</dbReference>
<evidence type="ECO:0000256" key="3">
    <source>
        <dbReference type="SAM" id="SignalP"/>
    </source>
</evidence>
<evidence type="ECO:0000313" key="6">
    <source>
        <dbReference type="Proteomes" id="UP001215231"/>
    </source>
</evidence>
<dbReference type="SMART" id="SM00560">
    <property type="entry name" value="LamGL"/>
    <property type="match status" value="1"/>
</dbReference>
<dbReference type="Pfam" id="PF13385">
    <property type="entry name" value="Laminin_G_3"/>
    <property type="match status" value="1"/>
</dbReference>
<gene>
    <name evidence="5" type="ORF">H3N35_24295</name>
</gene>
<dbReference type="InterPro" id="IPR035986">
    <property type="entry name" value="PKD_dom_sf"/>
</dbReference>
<keyword evidence="6" id="KW-1185">Reference proteome</keyword>
<feature type="domain" description="PKD" evidence="4">
    <location>
        <begin position="67"/>
        <end position="131"/>
    </location>
</feature>
<keyword evidence="1 3" id="KW-0732">Signal</keyword>